<name>A0ABU2Y454_9FLAO</name>
<feature type="active site" description="Nucleophile" evidence="4">
    <location>
        <position position="51"/>
    </location>
</feature>
<dbReference type="PANTHER" id="PTHR11142:SF0">
    <property type="entry name" value="TRNA PSEUDOURIDINE SYNTHASE-LIKE 1"/>
    <property type="match status" value="1"/>
</dbReference>
<dbReference type="InterPro" id="IPR020095">
    <property type="entry name" value="PsdUridine_synth_TruA_C"/>
</dbReference>
<dbReference type="InterPro" id="IPR001406">
    <property type="entry name" value="PsdUridine_synth_TruA"/>
</dbReference>
<protein>
    <recommendedName>
        <fullName evidence="4">tRNA pseudouridine synthase A</fullName>
        <ecNumber evidence="4">5.4.99.12</ecNumber>
    </recommendedName>
    <alternativeName>
        <fullName evidence="4">tRNA pseudouridine(38-40) synthase</fullName>
    </alternativeName>
    <alternativeName>
        <fullName evidence="4">tRNA pseudouridylate synthase I</fullName>
    </alternativeName>
    <alternativeName>
        <fullName evidence="4">tRNA-uridine isomerase I</fullName>
    </alternativeName>
</protein>
<comment type="caution">
    <text evidence="7">The sequence shown here is derived from an EMBL/GenBank/DDBJ whole genome shotgun (WGS) entry which is preliminary data.</text>
</comment>
<organism evidence="7 8">
    <name type="scientific">Urechidicola vernalis</name>
    <dbReference type="NCBI Taxonomy" id="3075600"/>
    <lineage>
        <taxon>Bacteria</taxon>
        <taxon>Pseudomonadati</taxon>
        <taxon>Bacteroidota</taxon>
        <taxon>Flavobacteriia</taxon>
        <taxon>Flavobacteriales</taxon>
        <taxon>Flavobacteriaceae</taxon>
        <taxon>Urechidicola</taxon>
    </lineage>
</organism>
<sequence>MRYFIELSYKGTEYHGWQYQPNAISVQEKLNDGLSKILKESINIMGAGRTDAGVHATQMFAHFDTTAVFDFDQTLFKLNSYLPDDIVVYRFIQVSDKAHTRFDATDRSYEYRIVLGRNPFLLDTTWQFFHRTLDIEKMNAAAKLLLNYKDFKCFSKSKTDVKTYNCNVTEAEWKLDGAMLVFHISADRFLRNMVRAIVGTLVDVGLGKTSLEEFANIIESRDRTKAGLSVPAKGLFLTKIVYPKAVLENE</sequence>
<evidence type="ECO:0000256" key="5">
    <source>
        <dbReference type="RuleBase" id="RU003792"/>
    </source>
</evidence>
<dbReference type="HAMAP" id="MF_00171">
    <property type="entry name" value="TruA"/>
    <property type="match status" value="1"/>
</dbReference>
<dbReference type="RefSeq" id="WP_311592776.1">
    <property type="nucleotide sequence ID" value="NZ_JAVRHV010000002.1"/>
</dbReference>
<comment type="catalytic activity">
    <reaction evidence="4 5">
        <text>uridine(38/39/40) in tRNA = pseudouridine(38/39/40) in tRNA</text>
        <dbReference type="Rhea" id="RHEA:22376"/>
        <dbReference type="Rhea" id="RHEA-COMP:10085"/>
        <dbReference type="Rhea" id="RHEA-COMP:10087"/>
        <dbReference type="ChEBI" id="CHEBI:65314"/>
        <dbReference type="ChEBI" id="CHEBI:65315"/>
        <dbReference type="EC" id="5.4.99.12"/>
    </reaction>
</comment>
<dbReference type="PIRSF" id="PIRSF001430">
    <property type="entry name" value="tRNA_psdUrid_synth"/>
    <property type="match status" value="1"/>
</dbReference>
<dbReference type="NCBIfam" id="TIGR00071">
    <property type="entry name" value="hisT_truA"/>
    <property type="match status" value="1"/>
</dbReference>
<dbReference type="EMBL" id="JAVRHV010000002">
    <property type="protein sequence ID" value="MDT0552837.1"/>
    <property type="molecule type" value="Genomic_DNA"/>
</dbReference>
<keyword evidence="2 4" id="KW-0819">tRNA processing</keyword>
<dbReference type="SUPFAM" id="SSF55120">
    <property type="entry name" value="Pseudouridine synthase"/>
    <property type="match status" value="1"/>
</dbReference>
<dbReference type="GO" id="GO:0160147">
    <property type="term" value="F:tRNA pseudouridine(38-40) synthase activity"/>
    <property type="evidence" value="ECO:0007669"/>
    <property type="project" value="UniProtKB-EC"/>
</dbReference>
<accession>A0ABU2Y454</accession>
<comment type="similarity">
    <text evidence="1 4 5">Belongs to the tRNA pseudouridine synthase TruA family.</text>
</comment>
<dbReference type="Gene3D" id="3.30.70.660">
    <property type="entry name" value="Pseudouridine synthase I, catalytic domain, C-terminal subdomain"/>
    <property type="match status" value="1"/>
</dbReference>
<gene>
    <name evidence="4 7" type="primary">truA</name>
    <name evidence="7" type="ORF">RM519_06235</name>
</gene>
<reference evidence="7 8" key="1">
    <citation type="submission" date="2023-09" db="EMBL/GenBank/DDBJ databases">
        <authorList>
            <person name="Rey-Velasco X."/>
        </authorList>
    </citation>
    <scope>NUCLEOTIDE SEQUENCE [LARGE SCALE GENOMIC DNA]</scope>
    <source>
        <strain evidence="7 8">P050</strain>
    </source>
</reference>
<evidence type="ECO:0000256" key="1">
    <source>
        <dbReference type="ARBA" id="ARBA00009375"/>
    </source>
</evidence>
<dbReference type="PANTHER" id="PTHR11142">
    <property type="entry name" value="PSEUDOURIDYLATE SYNTHASE"/>
    <property type="match status" value="1"/>
</dbReference>
<keyword evidence="3 4" id="KW-0413">Isomerase</keyword>
<dbReference type="Proteomes" id="UP001252186">
    <property type="component" value="Unassembled WGS sequence"/>
</dbReference>
<feature type="binding site" evidence="4">
    <location>
        <position position="109"/>
    </location>
    <ligand>
        <name>substrate</name>
    </ligand>
</feature>
<dbReference type="Gene3D" id="3.30.70.580">
    <property type="entry name" value="Pseudouridine synthase I, catalytic domain, N-terminal subdomain"/>
    <property type="match status" value="1"/>
</dbReference>
<dbReference type="InterPro" id="IPR020094">
    <property type="entry name" value="TruA/RsuA/RluB/E/F_N"/>
</dbReference>
<feature type="domain" description="Pseudouridine synthase I TruA alpha/beta" evidence="6">
    <location>
        <begin position="141"/>
        <end position="243"/>
    </location>
</feature>
<comment type="caution">
    <text evidence="4">Lacks conserved residue(s) required for the propagation of feature annotation.</text>
</comment>
<keyword evidence="8" id="KW-1185">Reference proteome</keyword>
<dbReference type="Pfam" id="PF01416">
    <property type="entry name" value="PseudoU_synth_1"/>
    <property type="match status" value="1"/>
</dbReference>
<evidence type="ECO:0000313" key="8">
    <source>
        <dbReference type="Proteomes" id="UP001252186"/>
    </source>
</evidence>
<evidence type="ECO:0000256" key="4">
    <source>
        <dbReference type="HAMAP-Rule" id="MF_00171"/>
    </source>
</evidence>
<comment type="subunit">
    <text evidence="4">Homodimer.</text>
</comment>
<dbReference type="InterPro" id="IPR020103">
    <property type="entry name" value="PsdUridine_synth_cat_dom_sf"/>
</dbReference>
<evidence type="ECO:0000313" key="7">
    <source>
        <dbReference type="EMBL" id="MDT0552837.1"/>
    </source>
</evidence>
<dbReference type="InterPro" id="IPR020097">
    <property type="entry name" value="PsdUridine_synth_TruA_a/b_dom"/>
</dbReference>
<evidence type="ECO:0000256" key="2">
    <source>
        <dbReference type="ARBA" id="ARBA00022694"/>
    </source>
</evidence>
<evidence type="ECO:0000256" key="3">
    <source>
        <dbReference type="ARBA" id="ARBA00023235"/>
    </source>
</evidence>
<dbReference type="CDD" id="cd02570">
    <property type="entry name" value="PseudoU_synth_EcTruA"/>
    <property type="match status" value="1"/>
</dbReference>
<evidence type="ECO:0000259" key="6">
    <source>
        <dbReference type="Pfam" id="PF01416"/>
    </source>
</evidence>
<proteinExistence type="inferred from homology"/>
<dbReference type="EC" id="5.4.99.12" evidence="4"/>
<comment type="function">
    <text evidence="4">Formation of pseudouridine at positions 38, 39 and 40 in the anticodon stem and loop of transfer RNAs.</text>
</comment>